<keyword evidence="5 8" id="KW-0808">Transferase</keyword>
<feature type="modified residue" description="S-(dipyrrolylmethanemethyl)cysteine" evidence="8">
    <location>
        <position position="248"/>
    </location>
</feature>
<comment type="pathway">
    <text evidence="2">Porphyrin-containing compound metabolism; protoporphyrin-IX biosynthesis; coproporphyrinogen-III from 5-aminolevulinate: step 2/4.</text>
</comment>
<feature type="domain" description="Porphobilinogen deaminase C-terminal" evidence="10">
    <location>
        <begin position="233"/>
        <end position="301"/>
    </location>
</feature>
<dbReference type="GO" id="GO:0004418">
    <property type="term" value="F:hydroxymethylbilane synthase activity"/>
    <property type="evidence" value="ECO:0007669"/>
    <property type="project" value="UniProtKB-UniRule"/>
</dbReference>
<evidence type="ECO:0000256" key="7">
    <source>
        <dbReference type="ARBA" id="ARBA00048169"/>
    </source>
</evidence>
<evidence type="ECO:0000256" key="4">
    <source>
        <dbReference type="ARBA" id="ARBA00011245"/>
    </source>
</evidence>
<dbReference type="InterPro" id="IPR022418">
    <property type="entry name" value="Porphobilinogen_deaminase_C"/>
</dbReference>
<dbReference type="Pfam" id="PF03900">
    <property type="entry name" value="Porphobil_deamC"/>
    <property type="match status" value="1"/>
</dbReference>
<gene>
    <name evidence="8" type="primary">hemC</name>
    <name evidence="11" type="ORF">CH338_21805</name>
</gene>
<evidence type="ECO:0000256" key="2">
    <source>
        <dbReference type="ARBA" id="ARBA00004735"/>
    </source>
</evidence>
<dbReference type="FunFam" id="3.40.190.10:FF:000004">
    <property type="entry name" value="Porphobilinogen deaminase"/>
    <property type="match status" value="1"/>
</dbReference>
<dbReference type="PANTHER" id="PTHR11557">
    <property type="entry name" value="PORPHOBILINOGEN DEAMINASE"/>
    <property type="match status" value="1"/>
</dbReference>
<comment type="function">
    <text evidence="1 8">Tetrapolymerization of the monopyrrole PBG into the hydroxymethylbilane pre-uroporphyrinogen in several discrete steps.</text>
</comment>
<name>A0A327K7Z5_9BRAD</name>
<accession>A0A327K7Z5</accession>
<evidence type="ECO:0000313" key="12">
    <source>
        <dbReference type="Proteomes" id="UP000248863"/>
    </source>
</evidence>
<keyword evidence="12" id="KW-1185">Reference proteome</keyword>
<sequence>MAQSSSPPFVRIGTRGSPLALWQAHETQKRLAAAHGVPLEAIEITIIKTSGDIIQDRPLAEVGGKGLFTKEIEQALFDNAVDLAVHSSKDMETNLPDGLALTACLPREDVRDAFICKKATTLAELPPGSVVGTASLRRGAMVKRLRPDIEVVSIRGNVDTRLRKVETGEVDATLLAYAGLKRLGLAEKVTSLFDLAVFLPAVGQGAVGIECREADTRTRDILAKIDDGVTRTALTAERAFLRALDGSCRTPIAGHATVAGDRLSLRGLIVKTDGSVAHETSREGACVDAEALGADAGRELKERGGPDFFAHL</sequence>
<organism evidence="11 12">
    <name type="scientific">Rhodoplanes elegans</name>
    <dbReference type="NCBI Taxonomy" id="29408"/>
    <lineage>
        <taxon>Bacteria</taxon>
        <taxon>Pseudomonadati</taxon>
        <taxon>Pseudomonadota</taxon>
        <taxon>Alphaproteobacteria</taxon>
        <taxon>Hyphomicrobiales</taxon>
        <taxon>Nitrobacteraceae</taxon>
        <taxon>Rhodoplanes</taxon>
    </lineage>
</organism>
<evidence type="ECO:0000256" key="3">
    <source>
        <dbReference type="ARBA" id="ARBA00005638"/>
    </source>
</evidence>
<dbReference type="PIRSF" id="PIRSF001438">
    <property type="entry name" value="4pyrrol_synth_OHMeBilane_synth"/>
    <property type="match status" value="1"/>
</dbReference>
<dbReference type="EMBL" id="NPEU01000335">
    <property type="protein sequence ID" value="RAI33893.1"/>
    <property type="molecule type" value="Genomic_DNA"/>
</dbReference>
<reference evidence="11 12" key="1">
    <citation type="submission" date="2017-07" db="EMBL/GenBank/DDBJ databases">
        <title>Draft Genome Sequences of Select Purple Nonsulfur Bacteria.</title>
        <authorList>
            <person name="Lasarre B."/>
            <person name="Mckinlay J.B."/>
        </authorList>
    </citation>
    <scope>NUCLEOTIDE SEQUENCE [LARGE SCALE GENOMIC DNA]</scope>
    <source>
        <strain evidence="11 12">DSM 11907</strain>
    </source>
</reference>
<evidence type="ECO:0000259" key="9">
    <source>
        <dbReference type="Pfam" id="PF01379"/>
    </source>
</evidence>
<comment type="caution">
    <text evidence="11">The sequence shown here is derived from an EMBL/GenBank/DDBJ whole genome shotgun (WGS) entry which is preliminary data.</text>
</comment>
<comment type="catalytic activity">
    <reaction evidence="7 8">
        <text>4 porphobilinogen + H2O = hydroxymethylbilane + 4 NH4(+)</text>
        <dbReference type="Rhea" id="RHEA:13185"/>
        <dbReference type="ChEBI" id="CHEBI:15377"/>
        <dbReference type="ChEBI" id="CHEBI:28938"/>
        <dbReference type="ChEBI" id="CHEBI:57845"/>
        <dbReference type="ChEBI" id="CHEBI:58126"/>
        <dbReference type="EC" id="2.5.1.61"/>
    </reaction>
</comment>
<dbReference type="GO" id="GO:0005737">
    <property type="term" value="C:cytoplasm"/>
    <property type="evidence" value="ECO:0007669"/>
    <property type="project" value="UniProtKB-UniRule"/>
</dbReference>
<dbReference type="InterPro" id="IPR036803">
    <property type="entry name" value="Porphobilinogen_deaminase_C_sf"/>
</dbReference>
<dbReference type="PROSITE" id="PS00533">
    <property type="entry name" value="PORPHOBILINOGEN_DEAM"/>
    <property type="match status" value="1"/>
</dbReference>
<dbReference type="FunFam" id="3.40.190.10:FF:000005">
    <property type="entry name" value="Porphobilinogen deaminase"/>
    <property type="match status" value="1"/>
</dbReference>
<evidence type="ECO:0000313" key="11">
    <source>
        <dbReference type="EMBL" id="RAI33893.1"/>
    </source>
</evidence>
<feature type="domain" description="Porphobilinogen deaminase N-terminal" evidence="9">
    <location>
        <begin position="10"/>
        <end position="219"/>
    </location>
</feature>
<dbReference type="RefSeq" id="WP_111359207.1">
    <property type="nucleotide sequence ID" value="NZ_NHSK01000294.1"/>
</dbReference>
<dbReference type="Gene3D" id="3.30.160.40">
    <property type="entry name" value="Porphobilinogen deaminase, C-terminal domain"/>
    <property type="match status" value="1"/>
</dbReference>
<evidence type="ECO:0000256" key="5">
    <source>
        <dbReference type="ARBA" id="ARBA00022679"/>
    </source>
</evidence>
<evidence type="ECO:0000259" key="10">
    <source>
        <dbReference type="Pfam" id="PF03900"/>
    </source>
</evidence>
<dbReference type="SUPFAM" id="SSF54782">
    <property type="entry name" value="Porphobilinogen deaminase (hydroxymethylbilane synthase), C-terminal domain"/>
    <property type="match status" value="1"/>
</dbReference>
<evidence type="ECO:0000256" key="6">
    <source>
        <dbReference type="ARBA" id="ARBA00023244"/>
    </source>
</evidence>
<dbReference type="UniPathway" id="UPA00251">
    <property type="reaction ID" value="UER00319"/>
</dbReference>
<dbReference type="InterPro" id="IPR022419">
    <property type="entry name" value="Porphobilin_deaminase_cofac_BS"/>
</dbReference>
<evidence type="ECO:0000256" key="8">
    <source>
        <dbReference type="HAMAP-Rule" id="MF_00260"/>
    </source>
</evidence>
<evidence type="ECO:0000256" key="1">
    <source>
        <dbReference type="ARBA" id="ARBA00002869"/>
    </source>
</evidence>
<dbReference type="OrthoDB" id="9810298at2"/>
<dbReference type="HAMAP" id="MF_00260">
    <property type="entry name" value="Porphobil_deam"/>
    <property type="match status" value="1"/>
</dbReference>
<dbReference type="EC" id="2.5.1.61" evidence="8"/>
<dbReference type="InterPro" id="IPR022417">
    <property type="entry name" value="Porphobilin_deaminase_N"/>
</dbReference>
<dbReference type="Pfam" id="PF01379">
    <property type="entry name" value="Porphobil_deam"/>
    <property type="match status" value="1"/>
</dbReference>
<keyword evidence="6 8" id="KW-0627">Porphyrin biosynthesis</keyword>
<dbReference type="Gene3D" id="3.40.190.10">
    <property type="entry name" value="Periplasmic binding protein-like II"/>
    <property type="match status" value="2"/>
</dbReference>
<comment type="cofactor">
    <cofactor evidence="8">
        <name>dipyrromethane</name>
        <dbReference type="ChEBI" id="CHEBI:60342"/>
    </cofactor>
    <text evidence="8">Binds 1 dipyrromethane group covalently.</text>
</comment>
<dbReference type="AlphaFoldDB" id="A0A327K7Z5"/>
<comment type="subunit">
    <text evidence="4 8">Monomer.</text>
</comment>
<proteinExistence type="inferred from homology"/>
<dbReference type="SUPFAM" id="SSF53850">
    <property type="entry name" value="Periplasmic binding protein-like II"/>
    <property type="match status" value="1"/>
</dbReference>
<dbReference type="Proteomes" id="UP000248863">
    <property type="component" value="Unassembled WGS sequence"/>
</dbReference>
<dbReference type="NCBIfam" id="TIGR00212">
    <property type="entry name" value="hemC"/>
    <property type="match status" value="1"/>
</dbReference>
<comment type="miscellaneous">
    <text evidence="8">The porphobilinogen subunits are added to the dipyrromethane group.</text>
</comment>
<protein>
    <recommendedName>
        <fullName evidence="8">Porphobilinogen deaminase</fullName>
        <shortName evidence="8">PBG</shortName>
        <ecNumber evidence="8">2.5.1.61</ecNumber>
    </recommendedName>
    <alternativeName>
        <fullName evidence="8">Hydroxymethylbilane synthase</fullName>
        <shortName evidence="8">HMBS</shortName>
    </alternativeName>
    <alternativeName>
        <fullName evidence="8">Pre-uroporphyrinogen synthase</fullName>
    </alternativeName>
</protein>
<comment type="similarity">
    <text evidence="3 8">Belongs to the HMBS family.</text>
</comment>
<dbReference type="PANTHER" id="PTHR11557:SF0">
    <property type="entry name" value="PORPHOBILINOGEN DEAMINASE"/>
    <property type="match status" value="1"/>
</dbReference>
<dbReference type="InterPro" id="IPR000860">
    <property type="entry name" value="HemC"/>
</dbReference>
<dbReference type="GO" id="GO:0006782">
    <property type="term" value="P:protoporphyrinogen IX biosynthetic process"/>
    <property type="evidence" value="ECO:0007669"/>
    <property type="project" value="UniProtKB-UniRule"/>
</dbReference>
<dbReference type="PRINTS" id="PR00151">
    <property type="entry name" value="PORPHBDMNASE"/>
</dbReference>